<comment type="caution">
    <text evidence="3">The sequence shown here is derived from an EMBL/GenBank/DDBJ whole genome shotgun (WGS) entry which is preliminary data.</text>
</comment>
<keyword evidence="1" id="KW-0611">Plant defense</keyword>
<dbReference type="EMBL" id="JACGWK010000001">
    <property type="protein sequence ID" value="KAL0380200.1"/>
    <property type="molecule type" value="Genomic_DNA"/>
</dbReference>
<evidence type="ECO:0000256" key="1">
    <source>
        <dbReference type="ARBA" id="ARBA00022821"/>
    </source>
</evidence>
<proteinExistence type="predicted"/>
<dbReference type="InterPro" id="IPR002182">
    <property type="entry name" value="NB-ARC"/>
</dbReference>
<name>A0AAW2RJK0_9LAMI</name>
<dbReference type="GO" id="GO:0043531">
    <property type="term" value="F:ADP binding"/>
    <property type="evidence" value="ECO:0007669"/>
    <property type="project" value="InterPro"/>
</dbReference>
<dbReference type="PANTHER" id="PTHR36766:SF44">
    <property type="entry name" value="NBS-CODING RESISTANCE GENE ANALOG"/>
    <property type="match status" value="1"/>
</dbReference>
<dbReference type="AlphaFoldDB" id="A0AAW2RJK0"/>
<reference evidence="3" key="2">
    <citation type="journal article" date="2024" name="Plant">
        <title>Genomic evolution and insights into agronomic trait innovations of Sesamum species.</title>
        <authorList>
            <person name="Miao H."/>
            <person name="Wang L."/>
            <person name="Qu L."/>
            <person name="Liu H."/>
            <person name="Sun Y."/>
            <person name="Le M."/>
            <person name="Wang Q."/>
            <person name="Wei S."/>
            <person name="Zheng Y."/>
            <person name="Lin W."/>
            <person name="Duan Y."/>
            <person name="Cao H."/>
            <person name="Xiong S."/>
            <person name="Wang X."/>
            <person name="Wei L."/>
            <person name="Li C."/>
            <person name="Ma Q."/>
            <person name="Ju M."/>
            <person name="Zhao R."/>
            <person name="Li G."/>
            <person name="Mu C."/>
            <person name="Tian Q."/>
            <person name="Mei H."/>
            <person name="Zhang T."/>
            <person name="Gao T."/>
            <person name="Zhang H."/>
        </authorList>
    </citation>
    <scope>NUCLEOTIDE SEQUENCE</scope>
    <source>
        <strain evidence="3">G01</strain>
    </source>
</reference>
<dbReference type="Gene3D" id="3.40.50.300">
    <property type="entry name" value="P-loop containing nucleotide triphosphate hydrolases"/>
    <property type="match status" value="1"/>
</dbReference>
<dbReference type="SUPFAM" id="SSF52540">
    <property type="entry name" value="P-loop containing nucleoside triphosphate hydrolases"/>
    <property type="match status" value="1"/>
</dbReference>
<reference evidence="3" key="1">
    <citation type="submission" date="2020-06" db="EMBL/GenBank/DDBJ databases">
        <authorList>
            <person name="Li T."/>
            <person name="Hu X."/>
            <person name="Zhang T."/>
            <person name="Song X."/>
            <person name="Zhang H."/>
            <person name="Dai N."/>
            <person name="Sheng W."/>
            <person name="Hou X."/>
            <person name="Wei L."/>
        </authorList>
    </citation>
    <scope>NUCLEOTIDE SEQUENCE</scope>
    <source>
        <strain evidence="3">G01</strain>
        <tissue evidence="3">Leaf</tissue>
    </source>
</reference>
<accession>A0AAW2RJK0</accession>
<protein>
    <submittedName>
        <fullName evidence="3">Late blight resistance proteinR1A-10</fullName>
    </submittedName>
</protein>
<sequence length="106" mass="12458">MDEELAEYIQKNLKRNPYLIVMDDLWSTETWDDLKRLFPDENNGSRVLITTRLSNVAVCASSSPLHQMRFLNEEWSWNLLQEKVFDQQSCPLELERIGRIIPKSCG</sequence>
<dbReference type="InterPro" id="IPR027417">
    <property type="entry name" value="P-loop_NTPase"/>
</dbReference>
<organism evidence="3">
    <name type="scientific">Sesamum angustifolium</name>
    <dbReference type="NCBI Taxonomy" id="2727405"/>
    <lineage>
        <taxon>Eukaryota</taxon>
        <taxon>Viridiplantae</taxon>
        <taxon>Streptophyta</taxon>
        <taxon>Embryophyta</taxon>
        <taxon>Tracheophyta</taxon>
        <taxon>Spermatophyta</taxon>
        <taxon>Magnoliopsida</taxon>
        <taxon>eudicotyledons</taxon>
        <taxon>Gunneridae</taxon>
        <taxon>Pentapetalae</taxon>
        <taxon>asterids</taxon>
        <taxon>lamiids</taxon>
        <taxon>Lamiales</taxon>
        <taxon>Pedaliaceae</taxon>
        <taxon>Sesamum</taxon>
    </lineage>
</organism>
<evidence type="ECO:0000259" key="2">
    <source>
        <dbReference type="Pfam" id="PF00931"/>
    </source>
</evidence>
<dbReference type="PANTHER" id="PTHR36766">
    <property type="entry name" value="PLANT BROAD-SPECTRUM MILDEW RESISTANCE PROTEIN RPW8"/>
    <property type="match status" value="1"/>
</dbReference>
<feature type="domain" description="NB-ARC" evidence="2">
    <location>
        <begin position="3"/>
        <end position="89"/>
    </location>
</feature>
<gene>
    <name evidence="3" type="ORF">Sangu_0084300</name>
</gene>
<dbReference type="Pfam" id="PF00931">
    <property type="entry name" value="NB-ARC"/>
    <property type="match status" value="1"/>
</dbReference>
<evidence type="ECO:0000313" key="3">
    <source>
        <dbReference type="EMBL" id="KAL0380200.1"/>
    </source>
</evidence>
<dbReference type="GO" id="GO:0006952">
    <property type="term" value="P:defense response"/>
    <property type="evidence" value="ECO:0007669"/>
    <property type="project" value="UniProtKB-KW"/>
</dbReference>